<comment type="caution">
    <text evidence="2">The sequence shown here is derived from an EMBL/GenBank/DDBJ whole genome shotgun (WGS) entry which is preliminary data.</text>
</comment>
<dbReference type="AlphaFoldDB" id="A0AAD7G9U3"/>
<evidence type="ECO:0000313" key="2">
    <source>
        <dbReference type="EMBL" id="KAJ7670542.1"/>
    </source>
</evidence>
<organism evidence="2 3">
    <name type="scientific">Mycena rosella</name>
    <name type="common">Pink bonnet</name>
    <name type="synonym">Agaricus rosellus</name>
    <dbReference type="NCBI Taxonomy" id="1033263"/>
    <lineage>
        <taxon>Eukaryota</taxon>
        <taxon>Fungi</taxon>
        <taxon>Dikarya</taxon>
        <taxon>Basidiomycota</taxon>
        <taxon>Agaricomycotina</taxon>
        <taxon>Agaricomycetes</taxon>
        <taxon>Agaricomycetidae</taxon>
        <taxon>Agaricales</taxon>
        <taxon>Marasmiineae</taxon>
        <taxon>Mycenaceae</taxon>
        <taxon>Mycena</taxon>
    </lineage>
</organism>
<sequence length="164" mass="18253">MLMRDLGTNNAQDANTRKIDAFFDYLVEESPVEKWFHNLQAGVNAATTWSALEATFHIQFPEKVERTAQEWERELASMKLMLAELGTTVKVGRADVFAHVHFASRLLEVARLVGIANTTNGIWQSQLNPGTTSESHSLSQNIPSNSTLSSQTTPRPARWRANAG</sequence>
<proteinExistence type="predicted"/>
<evidence type="ECO:0000313" key="3">
    <source>
        <dbReference type="Proteomes" id="UP001221757"/>
    </source>
</evidence>
<evidence type="ECO:0000256" key="1">
    <source>
        <dbReference type="SAM" id="MobiDB-lite"/>
    </source>
</evidence>
<gene>
    <name evidence="2" type="ORF">B0H17DRAFT_1209276</name>
</gene>
<feature type="region of interest" description="Disordered" evidence="1">
    <location>
        <begin position="126"/>
        <end position="164"/>
    </location>
</feature>
<dbReference type="Proteomes" id="UP001221757">
    <property type="component" value="Unassembled WGS sequence"/>
</dbReference>
<protein>
    <recommendedName>
        <fullName evidence="4">Retrotransposon gag domain-containing protein</fullName>
    </recommendedName>
</protein>
<feature type="compositionally biased region" description="Polar residues" evidence="1">
    <location>
        <begin position="126"/>
        <end position="154"/>
    </location>
</feature>
<keyword evidence="3" id="KW-1185">Reference proteome</keyword>
<accession>A0AAD7G9U3</accession>
<dbReference type="EMBL" id="JARKIE010000179">
    <property type="protein sequence ID" value="KAJ7670542.1"/>
    <property type="molecule type" value="Genomic_DNA"/>
</dbReference>
<evidence type="ECO:0008006" key="4">
    <source>
        <dbReference type="Google" id="ProtNLM"/>
    </source>
</evidence>
<reference evidence="2" key="1">
    <citation type="submission" date="2023-03" db="EMBL/GenBank/DDBJ databases">
        <title>Massive genome expansion in bonnet fungi (Mycena s.s.) driven by repeated elements and novel gene families across ecological guilds.</title>
        <authorList>
            <consortium name="Lawrence Berkeley National Laboratory"/>
            <person name="Harder C.B."/>
            <person name="Miyauchi S."/>
            <person name="Viragh M."/>
            <person name="Kuo A."/>
            <person name="Thoen E."/>
            <person name="Andreopoulos B."/>
            <person name="Lu D."/>
            <person name="Skrede I."/>
            <person name="Drula E."/>
            <person name="Henrissat B."/>
            <person name="Morin E."/>
            <person name="Kohler A."/>
            <person name="Barry K."/>
            <person name="LaButti K."/>
            <person name="Morin E."/>
            <person name="Salamov A."/>
            <person name="Lipzen A."/>
            <person name="Mereny Z."/>
            <person name="Hegedus B."/>
            <person name="Baldrian P."/>
            <person name="Stursova M."/>
            <person name="Weitz H."/>
            <person name="Taylor A."/>
            <person name="Grigoriev I.V."/>
            <person name="Nagy L.G."/>
            <person name="Martin F."/>
            <person name="Kauserud H."/>
        </authorList>
    </citation>
    <scope>NUCLEOTIDE SEQUENCE</scope>
    <source>
        <strain evidence="2">CBHHK067</strain>
    </source>
</reference>
<name>A0AAD7G9U3_MYCRO</name>